<evidence type="ECO:0000313" key="8">
    <source>
        <dbReference type="Proteomes" id="UP000307169"/>
    </source>
</evidence>
<dbReference type="PROSITE" id="PS00108">
    <property type="entry name" value="PROTEIN_KINASE_ST"/>
    <property type="match status" value="1"/>
</dbReference>
<dbReference type="PANTHER" id="PTHR44329">
    <property type="entry name" value="SERINE/THREONINE-PROTEIN KINASE TNNI3K-RELATED"/>
    <property type="match status" value="1"/>
</dbReference>
<evidence type="ECO:0000313" key="7">
    <source>
        <dbReference type="EMBL" id="TIB97423.1"/>
    </source>
</evidence>
<keyword evidence="3 7" id="KW-0418">Kinase</keyword>
<dbReference type="InterPro" id="IPR000719">
    <property type="entry name" value="Prot_kinase_dom"/>
</dbReference>
<dbReference type="Proteomes" id="UP000307169">
    <property type="component" value="Unassembled WGS sequence"/>
</dbReference>
<name>A0A4T0NK35_9BASI</name>
<dbReference type="GO" id="GO:0005524">
    <property type="term" value="F:ATP binding"/>
    <property type="evidence" value="ECO:0007669"/>
    <property type="project" value="UniProtKB-KW"/>
</dbReference>
<reference evidence="7 8" key="1">
    <citation type="submission" date="2019-03" db="EMBL/GenBank/DDBJ databases">
        <title>Sequencing 25 genomes of Wallemia mellicola.</title>
        <authorList>
            <person name="Gostincar C."/>
        </authorList>
    </citation>
    <scope>NUCLEOTIDE SEQUENCE [LARGE SCALE GENOMIC DNA]</scope>
    <source>
        <strain evidence="7 8">EXF-1262</strain>
    </source>
</reference>
<dbReference type="Gene3D" id="1.10.510.10">
    <property type="entry name" value="Transferase(Phosphotransferase) domain 1"/>
    <property type="match status" value="1"/>
</dbReference>
<keyword evidence="4" id="KW-0067">ATP-binding</keyword>
<comment type="caution">
    <text evidence="7">The sequence shown here is derived from an EMBL/GenBank/DDBJ whole genome shotgun (WGS) entry which is preliminary data.</text>
</comment>
<dbReference type="GO" id="GO:0004674">
    <property type="term" value="F:protein serine/threonine kinase activity"/>
    <property type="evidence" value="ECO:0007669"/>
    <property type="project" value="TreeGrafter"/>
</dbReference>
<dbReference type="InterPro" id="IPR011009">
    <property type="entry name" value="Kinase-like_dom_sf"/>
</dbReference>
<dbReference type="PROSITE" id="PS50011">
    <property type="entry name" value="PROTEIN_KINASE_DOM"/>
    <property type="match status" value="1"/>
</dbReference>
<dbReference type="SMART" id="SM00220">
    <property type="entry name" value="S_TKc"/>
    <property type="match status" value="1"/>
</dbReference>
<dbReference type="PANTHER" id="PTHR44329:SF288">
    <property type="entry name" value="MITOGEN-ACTIVATED PROTEIN KINASE KINASE KINASE 20"/>
    <property type="match status" value="1"/>
</dbReference>
<organism evidence="7 8">
    <name type="scientific">Wallemia mellicola</name>
    <dbReference type="NCBI Taxonomy" id="1708541"/>
    <lineage>
        <taxon>Eukaryota</taxon>
        <taxon>Fungi</taxon>
        <taxon>Dikarya</taxon>
        <taxon>Basidiomycota</taxon>
        <taxon>Wallemiomycotina</taxon>
        <taxon>Wallemiomycetes</taxon>
        <taxon>Wallemiales</taxon>
        <taxon>Wallemiaceae</taxon>
        <taxon>Wallemia</taxon>
    </lineage>
</organism>
<dbReference type="InterPro" id="IPR008271">
    <property type="entry name" value="Ser/Thr_kinase_AS"/>
</dbReference>
<dbReference type="SUPFAM" id="SSF56112">
    <property type="entry name" value="Protein kinase-like (PK-like)"/>
    <property type="match status" value="1"/>
</dbReference>
<keyword evidence="1" id="KW-0808">Transferase</keyword>
<dbReference type="EMBL" id="SPRH01000048">
    <property type="protein sequence ID" value="TIB97423.1"/>
    <property type="molecule type" value="Genomic_DNA"/>
</dbReference>
<evidence type="ECO:0000256" key="3">
    <source>
        <dbReference type="ARBA" id="ARBA00022777"/>
    </source>
</evidence>
<evidence type="ECO:0000256" key="4">
    <source>
        <dbReference type="ARBA" id="ARBA00022840"/>
    </source>
</evidence>
<sequence>MFLLLDVLTVLLRLPDLLLPDILLSELFDGPPRRLETLLAGLFKRTGGGIIGAFVLGLLIGLAGRGLLTPELVLRSGSGGGGVLLEDGERSGNGGGLISTGLSVIKSFRLYDIFSVDGFKSTVMSILRERELIKYKKSELLDILSNLREDISENLTKDALIDMIINLEQPKSAADQLSTSSDDTDKDSYHSRPLSNNNSKHNTRTSTRAAKKKALNKLSLESINKPSVQARYQLRTRTVSNETTPNSVDNAVNSVSMMNLDEPESSFNENDIDLQEETASTLKRYLKRQLEHLCDVNDIDYSKTNTKDELIDLLVEYKEKSTPSTASSDDGTIIDTPKPTVKRSKLGKGTKPTRKAINSSSTATSTATTRPNVIVISDKTTPKPGHRSSNGTSDGIALDLQELGLDNKEISSSLIEKKDKIGSGGFKDVYVGTIRKKRCAVADIRGQLTEMDIKELQVLSKLNHPNIVKFLGVSIPEDRSVPVMLISELCKNGDLFDYLRQHPPPTNKKAFQIMLDIAKGLEYLHNAKPSIIHRDVKSSNVLIDDRGRAKLNDFGLARVKQSTRSMIQSLVGTVNWQAPELWSAKPSYTSSVDISNYHAPVAAALWDKNTKGSHTLRPSLNHFRRQWGGEILNLIERMWAQDGKHRPSAGQVVDELETIIKNIA</sequence>
<keyword evidence="2" id="KW-0547">Nucleotide-binding</keyword>
<evidence type="ECO:0000256" key="1">
    <source>
        <dbReference type="ARBA" id="ARBA00022679"/>
    </source>
</evidence>
<evidence type="ECO:0000259" key="6">
    <source>
        <dbReference type="PROSITE" id="PS50011"/>
    </source>
</evidence>
<feature type="region of interest" description="Disordered" evidence="5">
    <location>
        <begin position="320"/>
        <end position="395"/>
    </location>
</feature>
<dbReference type="AlphaFoldDB" id="A0A4T0NK35"/>
<accession>A0A4T0NK35</accession>
<evidence type="ECO:0000256" key="2">
    <source>
        <dbReference type="ARBA" id="ARBA00022741"/>
    </source>
</evidence>
<protein>
    <submittedName>
        <fullName evidence="7">Kinase-like protein</fullName>
    </submittedName>
</protein>
<dbReference type="InterPro" id="IPR051681">
    <property type="entry name" value="Ser/Thr_Kinases-Pseudokinases"/>
</dbReference>
<evidence type="ECO:0000256" key="5">
    <source>
        <dbReference type="SAM" id="MobiDB-lite"/>
    </source>
</evidence>
<feature type="compositionally biased region" description="Polar residues" evidence="5">
    <location>
        <begin position="193"/>
        <end position="208"/>
    </location>
</feature>
<dbReference type="Pfam" id="PF00069">
    <property type="entry name" value="Pkinase"/>
    <property type="match status" value="1"/>
</dbReference>
<feature type="compositionally biased region" description="Low complexity" evidence="5">
    <location>
        <begin position="172"/>
        <end position="181"/>
    </location>
</feature>
<feature type="region of interest" description="Disordered" evidence="5">
    <location>
        <begin position="172"/>
        <end position="211"/>
    </location>
</feature>
<feature type="compositionally biased region" description="Basic residues" evidence="5">
    <location>
        <begin position="340"/>
        <end position="354"/>
    </location>
</feature>
<proteinExistence type="predicted"/>
<feature type="compositionally biased region" description="Low complexity" evidence="5">
    <location>
        <begin position="359"/>
        <end position="369"/>
    </location>
</feature>
<feature type="domain" description="Protein kinase" evidence="6">
    <location>
        <begin position="415"/>
        <end position="660"/>
    </location>
</feature>
<gene>
    <name evidence="7" type="ORF">E3Q17_03415</name>
</gene>